<sequence>MKLFWLEFKRFTTSLAFVLYTLVTVGFILLNVWPMIDRGLATAPVNPTARYDLITTTDFHALKTNALDQLKEEHADDAYVTYPFGFAKNVTLTAGAQVKVEQALNQARQADTRRGLEKALGPVDQLLGGHSDYQAANLQRFAVRPMTLAEARRDHTLIMRKDRITGTYARLFADIASIIVCILPTIVIIAYCYADRRAQIRPTMQAKAMGTPKWLVTRYAASVAGLLIPVLMTALLLLGRVILLYPGAALDYWAFFKAAGFWVLPTLLVSTAVGFLSDALFSNFTGFALQIGWWLITMMIGAHQVIGNYGWLLIPRHNSLHNVSFFYAHYSELAINRLGYTLLAIVFLGLTMVLMNLQREGKYRGFHLRPARR</sequence>
<feature type="transmembrane region" description="Helical" evidence="1">
    <location>
        <begin position="293"/>
        <end position="314"/>
    </location>
</feature>
<evidence type="ECO:0000256" key="1">
    <source>
        <dbReference type="SAM" id="Phobius"/>
    </source>
</evidence>
<keyword evidence="1" id="KW-0472">Membrane</keyword>
<organism evidence="2 3">
    <name type="scientific">Schleiferilactobacillus harbinensis DSM 16991</name>
    <dbReference type="NCBI Taxonomy" id="1122147"/>
    <lineage>
        <taxon>Bacteria</taxon>
        <taxon>Bacillati</taxon>
        <taxon>Bacillota</taxon>
        <taxon>Bacilli</taxon>
        <taxon>Lactobacillales</taxon>
        <taxon>Lactobacillaceae</taxon>
        <taxon>Schleiferilactobacillus</taxon>
    </lineage>
</organism>
<reference evidence="2 3" key="1">
    <citation type="journal article" date="2015" name="Genome Announc.">
        <title>Expanding the biotechnology potential of lactobacilli through comparative genomics of 213 strains and associated genera.</title>
        <authorList>
            <person name="Sun Z."/>
            <person name="Harris H.M."/>
            <person name="McCann A."/>
            <person name="Guo C."/>
            <person name="Argimon S."/>
            <person name="Zhang W."/>
            <person name="Yang X."/>
            <person name="Jeffery I.B."/>
            <person name="Cooney J.C."/>
            <person name="Kagawa T.F."/>
            <person name="Liu W."/>
            <person name="Song Y."/>
            <person name="Salvetti E."/>
            <person name="Wrobel A."/>
            <person name="Rasinkangas P."/>
            <person name="Parkhill J."/>
            <person name="Rea M.C."/>
            <person name="O'Sullivan O."/>
            <person name="Ritari J."/>
            <person name="Douillard F.P."/>
            <person name="Paul Ross R."/>
            <person name="Yang R."/>
            <person name="Briner A.E."/>
            <person name="Felis G.E."/>
            <person name="de Vos W.M."/>
            <person name="Barrangou R."/>
            <person name="Klaenhammer T.R."/>
            <person name="Caufield P.W."/>
            <person name="Cui Y."/>
            <person name="Zhang H."/>
            <person name="O'Toole P.W."/>
        </authorList>
    </citation>
    <scope>NUCLEOTIDE SEQUENCE [LARGE SCALE GENOMIC DNA]</scope>
    <source>
        <strain evidence="2 3">DSM 16991</strain>
    </source>
</reference>
<dbReference type="PATRIC" id="fig|1122147.4.peg.263"/>
<evidence type="ECO:0000313" key="2">
    <source>
        <dbReference type="EMBL" id="KRM29877.1"/>
    </source>
</evidence>
<feature type="transmembrane region" description="Helical" evidence="1">
    <location>
        <begin position="259"/>
        <end position="281"/>
    </location>
</feature>
<dbReference type="eggNOG" id="ENOG502Z8TU">
    <property type="taxonomic scope" value="Bacteria"/>
</dbReference>
<dbReference type="OrthoDB" id="1708273at2"/>
<name>A0A0R1XK29_9LACO</name>
<dbReference type="AlphaFoldDB" id="A0A0R1XK29"/>
<feature type="transmembrane region" description="Helical" evidence="1">
    <location>
        <begin position="171"/>
        <end position="194"/>
    </location>
</feature>
<evidence type="ECO:0000313" key="3">
    <source>
        <dbReference type="Proteomes" id="UP000050949"/>
    </source>
</evidence>
<comment type="caution">
    <text evidence="2">The sequence shown here is derived from an EMBL/GenBank/DDBJ whole genome shotgun (WGS) entry which is preliminary data.</text>
</comment>
<feature type="transmembrane region" description="Helical" evidence="1">
    <location>
        <begin position="215"/>
        <end position="239"/>
    </location>
</feature>
<keyword evidence="1" id="KW-0812">Transmembrane</keyword>
<feature type="transmembrane region" description="Helical" evidence="1">
    <location>
        <begin position="12"/>
        <end position="36"/>
    </location>
</feature>
<proteinExistence type="predicted"/>
<keyword evidence="1" id="KW-1133">Transmembrane helix</keyword>
<accession>A0A0R1XK29</accession>
<protein>
    <submittedName>
        <fullName evidence="2">Uncharacterized protein</fullName>
    </submittedName>
</protein>
<feature type="transmembrane region" description="Helical" evidence="1">
    <location>
        <begin position="334"/>
        <end position="357"/>
    </location>
</feature>
<dbReference type="Proteomes" id="UP000050949">
    <property type="component" value="Unassembled WGS sequence"/>
</dbReference>
<dbReference type="RefSeq" id="WP_051225297.1">
    <property type="nucleotide sequence ID" value="NZ_AUEH01000023.1"/>
</dbReference>
<gene>
    <name evidence="2" type="ORF">FC91_GL000251</name>
</gene>
<dbReference type="EMBL" id="AZFW01000009">
    <property type="protein sequence ID" value="KRM29877.1"/>
    <property type="molecule type" value="Genomic_DNA"/>
</dbReference>